<dbReference type="Proteomes" id="UP000694380">
    <property type="component" value="Chromosome 6"/>
</dbReference>
<evidence type="ECO:0000313" key="2">
    <source>
        <dbReference type="Proteomes" id="UP000694380"/>
    </source>
</evidence>
<dbReference type="OMA" id="HHDVRAH"/>
<evidence type="ECO:0000313" key="1">
    <source>
        <dbReference type="Ensembl" id="ENSCPBP00000040427.1"/>
    </source>
</evidence>
<accession>A0A8C3IZJ4</accession>
<keyword evidence="2" id="KW-1185">Reference proteome</keyword>
<organism evidence="1 2">
    <name type="scientific">Chrysemys picta bellii</name>
    <name type="common">Western painted turtle</name>
    <name type="synonym">Emys bellii</name>
    <dbReference type="NCBI Taxonomy" id="8478"/>
    <lineage>
        <taxon>Eukaryota</taxon>
        <taxon>Metazoa</taxon>
        <taxon>Chordata</taxon>
        <taxon>Craniata</taxon>
        <taxon>Vertebrata</taxon>
        <taxon>Euteleostomi</taxon>
        <taxon>Archelosauria</taxon>
        <taxon>Testudinata</taxon>
        <taxon>Testudines</taxon>
        <taxon>Cryptodira</taxon>
        <taxon>Durocryptodira</taxon>
        <taxon>Testudinoidea</taxon>
        <taxon>Emydidae</taxon>
        <taxon>Chrysemys</taxon>
    </lineage>
</organism>
<reference evidence="1" key="1">
    <citation type="journal article" date="2015" name="Genome Biol. Evol.">
        <title>Physical Mapping and Refinement of the Painted Turtle Genome (Chrysemys picta) Inform Amniote Genome Evolution and Challenge Turtle-Bird Chromosomal Conservation.</title>
        <authorList>
            <person name="Badenhorst D."/>
            <person name="Hillier L.W."/>
            <person name="Literman R."/>
            <person name="Montiel E.E."/>
            <person name="Radhakrishnan S."/>
            <person name="Shen Y."/>
            <person name="Minx P."/>
            <person name="Janes D.E."/>
            <person name="Warren W.C."/>
            <person name="Edwards S.V."/>
            <person name="Valenzuela N."/>
        </authorList>
    </citation>
    <scope>NUCLEOTIDE SEQUENCE [LARGE SCALE GENOMIC DNA]</scope>
</reference>
<reference evidence="1" key="2">
    <citation type="submission" date="2025-08" db="UniProtKB">
        <authorList>
            <consortium name="Ensembl"/>
        </authorList>
    </citation>
    <scope>IDENTIFICATION</scope>
</reference>
<dbReference type="Ensembl" id="ENSCPBT00000047359.1">
    <property type="protein sequence ID" value="ENSCPBP00000040427.1"/>
    <property type="gene ID" value="ENSCPBG00000027783.1"/>
</dbReference>
<dbReference type="GeneTree" id="ENSGT00900000142991"/>
<name>A0A8C3IZJ4_CHRPI</name>
<reference evidence="1" key="3">
    <citation type="submission" date="2025-09" db="UniProtKB">
        <authorList>
            <consortium name="Ensembl"/>
        </authorList>
    </citation>
    <scope>IDENTIFICATION</scope>
</reference>
<protein>
    <submittedName>
        <fullName evidence="1">Uncharacterized protein</fullName>
    </submittedName>
</protein>
<proteinExistence type="predicted"/>
<dbReference type="AlphaFoldDB" id="A0A8C3IZJ4"/>
<sequence length="175" mass="18121">MTGLSIFILCIPEEPKEALTGDLHHAILGLHQQLLRGKVVDVQGNLPAVRGLPDLRDAAAQLAAQGPAVGRVGGGWRGDDGAGDGYRLGRLAGQQAEVTRPVGAARPLAPVLKNVGHAEGLVEEPAAQVPVPPGVPAGAAEESEGHPALCHVRPDGWGRLCGRRWKGEACKCVSL</sequence>